<gene>
    <name evidence="1" type="ORF">BDM02DRAFT_3089126</name>
</gene>
<accession>A0ACB6ZSQ1</accession>
<dbReference type="Proteomes" id="UP000886501">
    <property type="component" value="Unassembled WGS sequence"/>
</dbReference>
<comment type="caution">
    <text evidence="1">The sequence shown here is derived from an EMBL/GenBank/DDBJ whole genome shotgun (WGS) entry which is preliminary data.</text>
</comment>
<sequence length="467" mass="50384">MWDFYESQLAILAFFSIFFYGLDRKFSRKANSKERPDNLEDGHVGHSDNVSTLARKYLTVYAIVMGADWLQGPYVYSLYSEEYAFPERMVALLFVTGFMSAALTAPLVGAWADQHGRRRLCMVFCVTYTITCMCITVPSLPILFFGRVLGGVSTSILYSAFESWLVSSSNHLALPQSALSNILGRATLINGIVAAIAGVVSNKLVSTTATFKSPFIASGVLLVLAWVVIGRTWHENRGGASSGDDGGIFQLRRLGQAWNIVKTDPFLLVLGLTQTCFEGSMYLFVFVWVPTLQEATRTATLPLGIIFSAFMLSMMIGSLLYTAIISNPPPTRPGQQGDSPLTVHAKLSSLVCATSALALAAGVSSPSEYVRFGAFCVFEACVGMYYPVQGMLRGTLISDGHRATLSALFRVPLNVFVVASLLTGVGSARNLVLSACSGILGFSAIMTGLVIVRKASKASHSDSLRPA</sequence>
<keyword evidence="2" id="KW-1185">Reference proteome</keyword>
<evidence type="ECO:0000313" key="2">
    <source>
        <dbReference type="Proteomes" id="UP000886501"/>
    </source>
</evidence>
<organism evidence="1 2">
    <name type="scientific">Thelephora ganbajun</name>
    <name type="common">Ganba fungus</name>
    <dbReference type="NCBI Taxonomy" id="370292"/>
    <lineage>
        <taxon>Eukaryota</taxon>
        <taxon>Fungi</taxon>
        <taxon>Dikarya</taxon>
        <taxon>Basidiomycota</taxon>
        <taxon>Agaricomycotina</taxon>
        <taxon>Agaricomycetes</taxon>
        <taxon>Thelephorales</taxon>
        <taxon>Thelephoraceae</taxon>
        <taxon>Thelephora</taxon>
    </lineage>
</organism>
<protein>
    <submittedName>
        <fullName evidence="1">DUF791-domain-containing protein</fullName>
    </submittedName>
</protein>
<name>A0ACB6ZSQ1_THEGA</name>
<proteinExistence type="predicted"/>
<dbReference type="EMBL" id="MU117968">
    <property type="protein sequence ID" value="KAF9652567.1"/>
    <property type="molecule type" value="Genomic_DNA"/>
</dbReference>
<reference evidence="1" key="1">
    <citation type="submission" date="2019-10" db="EMBL/GenBank/DDBJ databases">
        <authorList>
            <consortium name="DOE Joint Genome Institute"/>
            <person name="Kuo A."/>
            <person name="Miyauchi S."/>
            <person name="Kiss E."/>
            <person name="Drula E."/>
            <person name="Kohler A."/>
            <person name="Sanchez-Garcia M."/>
            <person name="Andreopoulos B."/>
            <person name="Barry K.W."/>
            <person name="Bonito G."/>
            <person name="Buee M."/>
            <person name="Carver A."/>
            <person name="Chen C."/>
            <person name="Cichocki N."/>
            <person name="Clum A."/>
            <person name="Culley D."/>
            <person name="Crous P.W."/>
            <person name="Fauchery L."/>
            <person name="Girlanda M."/>
            <person name="Hayes R."/>
            <person name="Keri Z."/>
            <person name="Labutti K."/>
            <person name="Lipzen A."/>
            <person name="Lombard V."/>
            <person name="Magnuson J."/>
            <person name="Maillard F."/>
            <person name="Morin E."/>
            <person name="Murat C."/>
            <person name="Nolan M."/>
            <person name="Ohm R."/>
            <person name="Pangilinan J."/>
            <person name="Pereira M."/>
            <person name="Perotto S."/>
            <person name="Peter M."/>
            <person name="Riley R."/>
            <person name="Sitrit Y."/>
            <person name="Stielow B."/>
            <person name="Szollosi G."/>
            <person name="Zifcakova L."/>
            <person name="Stursova M."/>
            <person name="Spatafora J.W."/>
            <person name="Tedersoo L."/>
            <person name="Vaario L.-M."/>
            <person name="Yamada A."/>
            <person name="Yan M."/>
            <person name="Wang P."/>
            <person name="Xu J."/>
            <person name="Bruns T."/>
            <person name="Baldrian P."/>
            <person name="Vilgalys R."/>
            <person name="Henrissat B."/>
            <person name="Grigoriev I.V."/>
            <person name="Hibbett D."/>
            <person name="Nagy L.G."/>
            <person name="Martin F.M."/>
        </authorList>
    </citation>
    <scope>NUCLEOTIDE SEQUENCE</scope>
    <source>
        <strain evidence="1">P2</strain>
    </source>
</reference>
<reference evidence="1" key="2">
    <citation type="journal article" date="2020" name="Nat. Commun.">
        <title>Large-scale genome sequencing of mycorrhizal fungi provides insights into the early evolution of symbiotic traits.</title>
        <authorList>
            <person name="Miyauchi S."/>
            <person name="Kiss E."/>
            <person name="Kuo A."/>
            <person name="Drula E."/>
            <person name="Kohler A."/>
            <person name="Sanchez-Garcia M."/>
            <person name="Morin E."/>
            <person name="Andreopoulos B."/>
            <person name="Barry K.W."/>
            <person name="Bonito G."/>
            <person name="Buee M."/>
            <person name="Carver A."/>
            <person name="Chen C."/>
            <person name="Cichocki N."/>
            <person name="Clum A."/>
            <person name="Culley D."/>
            <person name="Crous P.W."/>
            <person name="Fauchery L."/>
            <person name="Girlanda M."/>
            <person name="Hayes R.D."/>
            <person name="Keri Z."/>
            <person name="LaButti K."/>
            <person name="Lipzen A."/>
            <person name="Lombard V."/>
            <person name="Magnuson J."/>
            <person name="Maillard F."/>
            <person name="Murat C."/>
            <person name="Nolan M."/>
            <person name="Ohm R.A."/>
            <person name="Pangilinan J."/>
            <person name="Pereira M.F."/>
            <person name="Perotto S."/>
            <person name="Peter M."/>
            <person name="Pfister S."/>
            <person name="Riley R."/>
            <person name="Sitrit Y."/>
            <person name="Stielow J.B."/>
            <person name="Szollosi G."/>
            <person name="Zifcakova L."/>
            <person name="Stursova M."/>
            <person name="Spatafora J.W."/>
            <person name="Tedersoo L."/>
            <person name="Vaario L.M."/>
            <person name="Yamada A."/>
            <person name="Yan M."/>
            <person name="Wang P."/>
            <person name="Xu J."/>
            <person name="Bruns T."/>
            <person name="Baldrian P."/>
            <person name="Vilgalys R."/>
            <person name="Dunand C."/>
            <person name="Henrissat B."/>
            <person name="Grigoriev I.V."/>
            <person name="Hibbett D."/>
            <person name="Nagy L.G."/>
            <person name="Martin F.M."/>
        </authorList>
    </citation>
    <scope>NUCLEOTIDE SEQUENCE</scope>
    <source>
        <strain evidence="1">P2</strain>
    </source>
</reference>
<evidence type="ECO:0000313" key="1">
    <source>
        <dbReference type="EMBL" id="KAF9652567.1"/>
    </source>
</evidence>